<name>A0ABX6V958_9GAMM</name>
<accession>A0ABX6V958</accession>
<proteinExistence type="predicted"/>
<protein>
    <submittedName>
        <fullName evidence="1">Uncharacterized protein</fullName>
    </submittedName>
</protein>
<dbReference type="EMBL" id="CP045503">
    <property type="protein sequence ID" value="QPG58373.1"/>
    <property type="molecule type" value="Genomic_DNA"/>
</dbReference>
<keyword evidence="2" id="KW-1185">Reference proteome</keyword>
<gene>
    <name evidence="1" type="ORF">FM038_013650</name>
</gene>
<dbReference type="Proteomes" id="UP000316416">
    <property type="component" value="Chromosome"/>
</dbReference>
<sequence length="189" mass="21600">MNDDKIKEIQENGFAINKKSDTMLYSYDYAYTMGMNTNSKNGIVLPELFLTGVPSMDGARILNTISMAIFKMGLPEGDFIYKDIEGLDRINILLVEIKDIYKIRSQIKDVENVNNEINGKGLQKIYQVVISDSKKRFNLKNPDEELDIYFDIDTVDLSTIAPISIPRVNKKEHLLLVKAQRFLSQTIVK</sequence>
<organism evidence="1 2">
    <name type="scientific">Shewanella eurypsychrophilus</name>
    <dbReference type="NCBI Taxonomy" id="2593656"/>
    <lineage>
        <taxon>Bacteria</taxon>
        <taxon>Pseudomonadati</taxon>
        <taxon>Pseudomonadota</taxon>
        <taxon>Gammaproteobacteria</taxon>
        <taxon>Alteromonadales</taxon>
        <taxon>Shewanellaceae</taxon>
        <taxon>Shewanella</taxon>
    </lineage>
</organism>
<evidence type="ECO:0000313" key="2">
    <source>
        <dbReference type="Proteomes" id="UP000316416"/>
    </source>
</evidence>
<reference evidence="1" key="1">
    <citation type="submission" date="2021-07" db="EMBL/GenBank/DDBJ databases">
        <title>Shewanella sp. YLB-07 whole genome sequence.</title>
        <authorList>
            <person name="Yu L."/>
        </authorList>
    </citation>
    <scope>NUCLEOTIDE SEQUENCE</scope>
    <source>
        <strain evidence="1">YLB-08</strain>
    </source>
</reference>
<evidence type="ECO:0000313" key="1">
    <source>
        <dbReference type="EMBL" id="QPG58373.1"/>
    </source>
</evidence>
<dbReference type="RefSeq" id="WP_195873035.1">
    <property type="nucleotide sequence ID" value="NZ_CP045503.2"/>
</dbReference>